<keyword evidence="6 8" id="KW-0234">DNA repair</keyword>
<accession>A0A2V0P7D7</accession>
<dbReference type="STRING" id="307507.A0A2V0P7D7"/>
<evidence type="ECO:0000313" key="11">
    <source>
        <dbReference type="Proteomes" id="UP000247498"/>
    </source>
</evidence>
<dbReference type="InterPro" id="IPR004598">
    <property type="entry name" value="TFIIH_p52/Tfb2"/>
</dbReference>
<name>A0A2V0P7D7_9CHLO</name>
<dbReference type="FunCoup" id="A0A2V0P7D7">
    <property type="interactions" value="1523"/>
</dbReference>
<dbReference type="EMBL" id="BDRX01000070">
    <property type="protein sequence ID" value="GBF95756.1"/>
    <property type="molecule type" value="Genomic_DNA"/>
</dbReference>
<keyword evidence="3 8" id="KW-0227">DNA damage</keyword>
<dbReference type="AlphaFoldDB" id="A0A2V0P7D7"/>
<comment type="subcellular location">
    <subcellularLocation>
        <location evidence="1 8">Nucleus</location>
    </subcellularLocation>
</comment>
<dbReference type="PANTHER" id="PTHR13152">
    <property type="entry name" value="TFIIH, POLYPEPTIDE 4"/>
    <property type="match status" value="1"/>
</dbReference>
<keyword evidence="11" id="KW-1185">Reference proteome</keyword>
<evidence type="ECO:0000256" key="3">
    <source>
        <dbReference type="ARBA" id="ARBA00022763"/>
    </source>
</evidence>
<dbReference type="InterPro" id="IPR040662">
    <property type="entry name" value="Tfb2_C"/>
</dbReference>
<evidence type="ECO:0000256" key="5">
    <source>
        <dbReference type="ARBA" id="ARBA00023163"/>
    </source>
</evidence>
<comment type="similarity">
    <text evidence="2 8">Belongs to the TFB2 family.</text>
</comment>
<dbReference type="GO" id="GO:0005675">
    <property type="term" value="C:transcription factor TFIIH holo complex"/>
    <property type="evidence" value="ECO:0007669"/>
    <property type="project" value="TreeGrafter"/>
</dbReference>
<dbReference type="InParanoid" id="A0A2V0P7D7"/>
<dbReference type="GO" id="GO:0001671">
    <property type="term" value="F:ATPase activator activity"/>
    <property type="evidence" value="ECO:0007669"/>
    <property type="project" value="InterPro"/>
</dbReference>
<sequence length="482" mass="51534">MGAPGASAAFQSLNLASYIAALPPDTRTQLYASPWTCQAVFRELEPLAQQYALRLLYAGDGVPDGFVRNWPKGDTTATKKHEAALRQLRDLSLLAGEGRGGGAAWSLNPVFRQQLRAALAGSDAAGGGAVELLVLRLLPGPEAIAEYALTQWEGVLTFLLDPERQSPPSMPVGLRHEPLDVESLVLSGGLIGAGKRRQLSGAGFRFLLMPTTSQLWVLLREYIRSAEGASGAELASVLSFLMQLGFRQVGRPYALSGLGPLEQRIAAHMAQLGLLYTLKAEGGTYFCPTPLAATLCGGAGGGGAATAALGAAGGAGGGGYVIVETNFRVYAYTGSRLQMRVLEEFTRLDCALPNLFVGTLTRDSVQRALEHGVTADDVIGFLGAHAHPQVAGRMPSVPETVQDQIRLWERETQRVALEPGYWYASFEDVPLFERSRAFAQQRGLLLWDSAEKRQMVVTLAGHAAVKEHIRVLKQQAAMGAAL</sequence>
<dbReference type="OrthoDB" id="364513at2759"/>
<evidence type="ECO:0000256" key="8">
    <source>
        <dbReference type="RuleBase" id="RU364024"/>
    </source>
</evidence>
<keyword evidence="5 8" id="KW-0804">Transcription</keyword>
<comment type="caution">
    <text evidence="10">The sequence shown here is derived from an EMBL/GenBank/DDBJ whole genome shotgun (WGS) entry which is preliminary data.</text>
</comment>
<dbReference type="Pfam" id="PF03849">
    <property type="entry name" value="Tfb2"/>
    <property type="match status" value="1"/>
</dbReference>
<dbReference type="PANTHER" id="PTHR13152:SF0">
    <property type="entry name" value="GENERAL TRANSCRIPTION FACTOR IIH SUBUNIT 4"/>
    <property type="match status" value="1"/>
</dbReference>
<gene>
    <name evidence="10" type="ORF">Rsub_08192</name>
</gene>
<evidence type="ECO:0000256" key="2">
    <source>
        <dbReference type="ARBA" id="ARBA00007132"/>
    </source>
</evidence>
<dbReference type="Pfam" id="PF18307">
    <property type="entry name" value="Tfb2_C"/>
    <property type="match status" value="1"/>
</dbReference>
<dbReference type="GO" id="GO:0006289">
    <property type="term" value="P:nucleotide-excision repair"/>
    <property type="evidence" value="ECO:0007669"/>
    <property type="project" value="InterPro"/>
</dbReference>
<evidence type="ECO:0000259" key="9">
    <source>
        <dbReference type="Pfam" id="PF18307"/>
    </source>
</evidence>
<reference evidence="10 11" key="1">
    <citation type="journal article" date="2018" name="Sci. Rep.">
        <title>Raphidocelis subcapitata (=Pseudokirchneriella subcapitata) provides an insight into genome evolution and environmental adaptations in the Sphaeropleales.</title>
        <authorList>
            <person name="Suzuki S."/>
            <person name="Yamaguchi H."/>
            <person name="Nakajima N."/>
            <person name="Kawachi M."/>
        </authorList>
    </citation>
    <scope>NUCLEOTIDE SEQUENCE [LARGE SCALE GENOMIC DNA]</scope>
    <source>
        <strain evidence="10 11">NIES-35</strain>
    </source>
</reference>
<feature type="domain" description="Transcription factor Tfb2 C-terminal" evidence="9">
    <location>
        <begin position="403"/>
        <end position="470"/>
    </location>
</feature>
<keyword evidence="4 8" id="KW-0805">Transcription regulation</keyword>
<evidence type="ECO:0000256" key="6">
    <source>
        <dbReference type="ARBA" id="ARBA00023204"/>
    </source>
</evidence>
<dbReference type="Gene3D" id="3.30.70.2610">
    <property type="match status" value="1"/>
</dbReference>
<dbReference type="GO" id="GO:0000439">
    <property type="term" value="C:transcription factor TFIIH core complex"/>
    <property type="evidence" value="ECO:0007669"/>
    <property type="project" value="InterPro"/>
</dbReference>
<comment type="function">
    <text evidence="8">Component of the general transcription and DNA repair factor IIH (TFIIH) core complex which is involved in general and transcription-coupled nucleotide excision repair (NER) of damaged DNA.</text>
</comment>
<protein>
    <recommendedName>
        <fullName evidence="8">RNA polymerase II transcription factor B subunit 2</fullName>
    </recommendedName>
</protein>
<evidence type="ECO:0000256" key="7">
    <source>
        <dbReference type="ARBA" id="ARBA00023242"/>
    </source>
</evidence>
<dbReference type="Proteomes" id="UP000247498">
    <property type="component" value="Unassembled WGS sequence"/>
</dbReference>
<evidence type="ECO:0000256" key="4">
    <source>
        <dbReference type="ARBA" id="ARBA00023015"/>
    </source>
</evidence>
<dbReference type="GO" id="GO:0003690">
    <property type="term" value="F:double-stranded DNA binding"/>
    <property type="evidence" value="ECO:0007669"/>
    <property type="project" value="TreeGrafter"/>
</dbReference>
<proteinExistence type="inferred from homology"/>
<evidence type="ECO:0000313" key="10">
    <source>
        <dbReference type="EMBL" id="GBF95756.1"/>
    </source>
</evidence>
<organism evidence="10 11">
    <name type="scientific">Raphidocelis subcapitata</name>
    <dbReference type="NCBI Taxonomy" id="307507"/>
    <lineage>
        <taxon>Eukaryota</taxon>
        <taxon>Viridiplantae</taxon>
        <taxon>Chlorophyta</taxon>
        <taxon>core chlorophytes</taxon>
        <taxon>Chlorophyceae</taxon>
        <taxon>CS clade</taxon>
        <taxon>Sphaeropleales</taxon>
        <taxon>Selenastraceae</taxon>
        <taxon>Raphidocelis</taxon>
    </lineage>
</organism>
<keyword evidence="7 8" id="KW-0539">Nucleus</keyword>
<evidence type="ECO:0000256" key="1">
    <source>
        <dbReference type="ARBA" id="ARBA00004123"/>
    </source>
</evidence>